<sequence>MQIEIHLMSNNLEQMIPLFVKTGCDLLEFHIEVSKDNTSKWIKLLKQSHIKSGIVLKPSTPVSTIAPYLNSIDQLLLMTVTPGFGGQKFQSDSSDRIKQAKTLIIQHNTYIPIEVDGGINNETVRIAKNAGADIFVAGSYIYNQKSISNQIRELKSVIE</sequence>
<evidence type="ECO:0000256" key="2">
    <source>
        <dbReference type="ARBA" id="ARBA00023235"/>
    </source>
</evidence>
<dbReference type="Gene3D" id="3.20.20.70">
    <property type="entry name" value="Aldolase class I"/>
    <property type="match status" value="1"/>
</dbReference>
<dbReference type="AlphaFoldDB" id="A0A921IC17"/>
<dbReference type="GO" id="GO:0046872">
    <property type="term" value="F:metal ion binding"/>
    <property type="evidence" value="ECO:0007669"/>
    <property type="project" value="UniProtKB-KW"/>
</dbReference>
<name>A0A921IC17_9LACO</name>
<accession>A0A921IC17</accession>
<dbReference type="Pfam" id="PF00834">
    <property type="entry name" value="Ribul_P_3_epim"/>
    <property type="match status" value="1"/>
</dbReference>
<dbReference type="PROSITE" id="PS01086">
    <property type="entry name" value="RIBUL_P_3_EPIMER_2"/>
    <property type="match status" value="1"/>
</dbReference>
<dbReference type="GO" id="GO:0005975">
    <property type="term" value="P:carbohydrate metabolic process"/>
    <property type="evidence" value="ECO:0007669"/>
    <property type="project" value="InterPro"/>
</dbReference>
<organism evidence="3 4">
    <name type="scientific">Ligilactobacillus salivarius</name>
    <dbReference type="NCBI Taxonomy" id="1624"/>
    <lineage>
        <taxon>Bacteria</taxon>
        <taxon>Bacillati</taxon>
        <taxon>Bacillota</taxon>
        <taxon>Bacilli</taxon>
        <taxon>Lactobacillales</taxon>
        <taxon>Lactobacillaceae</taxon>
        <taxon>Ligilactobacillus</taxon>
    </lineage>
</organism>
<comment type="caution">
    <text evidence="3">The sequence shown here is derived from an EMBL/GenBank/DDBJ whole genome shotgun (WGS) entry which is preliminary data.</text>
</comment>
<dbReference type="CDD" id="cd00429">
    <property type="entry name" value="RPE"/>
    <property type="match status" value="1"/>
</dbReference>
<reference evidence="3" key="2">
    <citation type="submission" date="2021-09" db="EMBL/GenBank/DDBJ databases">
        <authorList>
            <person name="Gilroy R."/>
        </authorList>
    </citation>
    <scope>NUCLEOTIDE SEQUENCE</scope>
    <source>
        <strain evidence="3">CHK189-29639</strain>
    </source>
</reference>
<reference evidence="3" key="1">
    <citation type="journal article" date="2021" name="PeerJ">
        <title>Extensive microbial diversity within the chicken gut microbiome revealed by metagenomics and culture.</title>
        <authorList>
            <person name="Gilroy R."/>
            <person name="Ravi A."/>
            <person name="Getino M."/>
            <person name="Pursley I."/>
            <person name="Horton D.L."/>
            <person name="Alikhan N.F."/>
            <person name="Baker D."/>
            <person name="Gharbi K."/>
            <person name="Hall N."/>
            <person name="Watson M."/>
            <person name="Adriaenssens E.M."/>
            <person name="Foster-Nyarko E."/>
            <person name="Jarju S."/>
            <person name="Secka A."/>
            <person name="Antonio M."/>
            <person name="Oren A."/>
            <person name="Chaudhuri R.R."/>
            <person name="La Ragione R."/>
            <person name="Hildebrand F."/>
            <person name="Pallen M.J."/>
        </authorList>
    </citation>
    <scope>NUCLEOTIDE SEQUENCE</scope>
    <source>
        <strain evidence="3">CHK189-29639</strain>
    </source>
</reference>
<gene>
    <name evidence="3" type="ORF">K8V06_05230</name>
</gene>
<dbReference type="GO" id="GO:0016857">
    <property type="term" value="F:racemase and epimerase activity, acting on carbohydrates and derivatives"/>
    <property type="evidence" value="ECO:0007669"/>
    <property type="project" value="InterPro"/>
</dbReference>
<protein>
    <submittedName>
        <fullName evidence="3">Ribulose-phosphate 3-epimerase</fullName>
    </submittedName>
</protein>
<evidence type="ECO:0000313" key="3">
    <source>
        <dbReference type="EMBL" id="HJG15526.1"/>
    </source>
</evidence>
<dbReference type="Proteomes" id="UP000759256">
    <property type="component" value="Unassembled WGS sequence"/>
</dbReference>
<keyword evidence="2" id="KW-0413">Isomerase</keyword>
<dbReference type="InterPro" id="IPR000056">
    <property type="entry name" value="Ribul_P_3_epim-like"/>
</dbReference>
<evidence type="ECO:0000313" key="4">
    <source>
        <dbReference type="Proteomes" id="UP000759256"/>
    </source>
</evidence>
<evidence type="ECO:0000256" key="1">
    <source>
        <dbReference type="ARBA" id="ARBA00022723"/>
    </source>
</evidence>
<dbReference type="SUPFAM" id="SSF51366">
    <property type="entry name" value="Ribulose-phoshate binding barrel"/>
    <property type="match status" value="1"/>
</dbReference>
<proteinExistence type="predicted"/>
<keyword evidence="1" id="KW-0479">Metal-binding</keyword>
<dbReference type="InterPro" id="IPR013785">
    <property type="entry name" value="Aldolase_TIM"/>
</dbReference>
<dbReference type="PANTHER" id="PTHR11749">
    <property type="entry name" value="RIBULOSE-5-PHOSPHATE-3-EPIMERASE"/>
    <property type="match status" value="1"/>
</dbReference>
<dbReference type="InterPro" id="IPR011060">
    <property type="entry name" value="RibuloseP-bd_barrel"/>
</dbReference>
<dbReference type="EMBL" id="DYVK01000051">
    <property type="protein sequence ID" value="HJG15526.1"/>
    <property type="molecule type" value="Genomic_DNA"/>
</dbReference>